<evidence type="ECO:0000259" key="1">
    <source>
        <dbReference type="Pfam" id="PF04965"/>
    </source>
</evidence>
<gene>
    <name evidence="2" type="ORF">AQJ64_16970</name>
</gene>
<dbReference type="STRING" id="1943.AQJ64_16970"/>
<dbReference type="EMBL" id="LMWW01000021">
    <property type="protein sequence ID" value="KUN83661.1"/>
    <property type="molecule type" value="Genomic_DNA"/>
</dbReference>
<dbReference type="Proteomes" id="UP000052982">
    <property type="component" value="Unassembled WGS sequence"/>
</dbReference>
<reference evidence="2 3" key="1">
    <citation type="submission" date="2015-10" db="EMBL/GenBank/DDBJ databases">
        <title>Draft genome sequence of Streptomyces griseoruber DSM 40281, type strain for the species Streptomyces griseoruber.</title>
        <authorList>
            <person name="Ruckert C."/>
            <person name="Winkler A."/>
            <person name="Kalinowski J."/>
            <person name="Kampfer P."/>
            <person name="Glaeser S."/>
        </authorList>
    </citation>
    <scope>NUCLEOTIDE SEQUENCE [LARGE SCALE GENOMIC DNA]</scope>
    <source>
        <strain evidence="2 3">DSM 40281</strain>
    </source>
</reference>
<name>A0A101T0S7_9ACTN</name>
<dbReference type="AlphaFoldDB" id="A0A101T0S7"/>
<feature type="domain" description="IraD/Gp25-like" evidence="1">
    <location>
        <begin position="20"/>
        <end position="105"/>
    </location>
</feature>
<dbReference type="SUPFAM" id="SSF160719">
    <property type="entry name" value="gpW/gp25-like"/>
    <property type="match status" value="1"/>
</dbReference>
<evidence type="ECO:0000313" key="2">
    <source>
        <dbReference type="EMBL" id="KUN83661.1"/>
    </source>
</evidence>
<proteinExistence type="predicted"/>
<comment type="caution">
    <text evidence="2">The sequence shown here is derived from an EMBL/GenBank/DDBJ whole genome shotgun (WGS) entry which is preliminary data.</text>
</comment>
<keyword evidence="3" id="KW-1185">Reference proteome</keyword>
<dbReference type="Gene3D" id="3.10.450.40">
    <property type="match status" value="1"/>
</dbReference>
<protein>
    <recommendedName>
        <fullName evidence="1">IraD/Gp25-like domain-containing protein</fullName>
    </recommendedName>
</protein>
<evidence type="ECO:0000313" key="3">
    <source>
        <dbReference type="Proteomes" id="UP000052982"/>
    </source>
</evidence>
<sequence>MNIGFPFRIGPGGRTALVDEEQYIRDLIEQVLFTAPGERVNRPTFGSGLHRLVFEPSGGELATAARLMAHGALQQWLGDLVEVQAVDITAEEATLRVTVRYRSRSMDRPTAAVFTRGLPQ</sequence>
<accession>A0A101T0S7</accession>
<dbReference type="InterPro" id="IPR007048">
    <property type="entry name" value="IraD/Gp25-like"/>
</dbReference>
<dbReference type="RefSeq" id="WP_055637155.1">
    <property type="nucleotide sequence ID" value="NZ_JBIRRP010000022.1"/>
</dbReference>
<dbReference type="Pfam" id="PF04965">
    <property type="entry name" value="GPW_gp25"/>
    <property type="match status" value="1"/>
</dbReference>
<organism evidence="2 3">
    <name type="scientific">Streptomyces griseoruber</name>
    <dbReference type="NCBI Taxonomy" id="1943"/>
    <lineage>
        <taxon>Bacteria</taxon>
        <taxon>Bacillati</taxon>
        <taxon>Actinomycetota</taxon>
        <taxon>Actinomycetes</taxon>
        <taxon>Kitasatosporales</taxon>
        <taxon>Streptomycetaceae</taxon>
        <taxon>Streptomyces</taxon>
    </lineage>
</organism>
<dbReference type="OrthoDB" id="9802846at2"/>